<evidence type="ECO:0000313" key="2">
    <source>
        <dbReference type="EMBL" id="GAI28072.1"/>
    </source>
</evidence>
<keyword evidence="1" id="KW-1133">Transmembrane helix</keyword>
<reference evidence="2" key="1">
    <citation type="journal article" date="2014" name="Front. Microbiol.">
        <title>High frequency of phylogenetically diverse reductive dehalogenase-homologous genes in deep subseafloor sedimentary metagenomes.</title>
        <authorList>
            <person name="Kawai M."/>
            <person name="Futagami T."/>
            <person name="Toyoda A."/>
            <person name="Takaki Y."/>
            <person name="Nishi S."/>
            <person name="Hori S."/>
            <person name="Arai W."/>
            <person name="Tsubouchi T."/>
            <person name="Morono Y."/>
            <person name="Uchiyama I."/>
            <person name="Ito T."/>
            <person name="Fujiyama A."/>
            <person name="Inagaki F."/>
            <person name="Takami H."/>
        </authorList>
    </citation>
    <scope>NUCLEOTIDE SEQUENCE</scope>
    <source>
        <strain evidence="2">Expedition CK06-06</strain>
    </source>
</reference>
<keyword evidence="1" id="KW-0472">Membrane</keyword>
<sequence length="91" mass="10423">WREKYIGQEEKNIGQNIGSHPISHPISHNSGGSIVVFFVLALLIIFLLDHFAFNGKLLAYIRSYFYEEEKEIPLAKVPETQGFEGRSEEDL</sequence>
<evidence type="ECO:0000256" key="1">
    <source>
        <dbReference type="SAM" id="Phobius"/>
    </source>
</evidence>
<dbReference type="AlphaFoldDB" id="X1M8W6"/>
<protein>
    <submittedName>
        <fullName evidence="2">Uncharacterized protein</fullName>
    </submittedName>
</protein>
<proteinExistence type="predicted"/>
<name>X1M8W6_9ZZZZ</name>
<comment type="caution">
    <text evidence="2">The sequence shown here is derived from an EMBL/GenBank/DDBJ whole genome shotgun (WGS) entry which is preliminary data.</text>
</comment>
<organism evidence="2">
    <name type="scientific">marine sediment metagenome</name>
    <dbReference type="NCBI Taxonomy" id="412755"/>
    <lineage>
        <taxon>unclassified sequences</taxon>
        <taxon>metagenomes</taxon>
        <taxon>ecological metagenomes</taxon>
    </lineage>
</organism>
<feature type="transmembrane region" description="Helical" evidence="1">
    <location>
        <begin position="34"/>
        <end position="53"/>
    </location>
</feature>
<gene>
    <name evidence="2" type="ORF">S06H3_30330</name>
</gene>
<keyword evidence="1" id="KW-0812">Transmembrane</keyword>
<feature type="non-terminal residue" evidence="2">
    <location>
        <position position="1"/>
    </location>
</feature>
<accession>X1M8W6</accession>
<dbReference type="EMBL" id="BARV01017854">
    <property type="protein sequence ID" value="GAI28072.1"/>
    <property type="molecule type" value="Genomic_DNA"/>
</dbReference>